<gene>
    <name evidence="2" type="ORF">C7B65_04555</name>
</gene>
<dbReference type="InterPro" id="IPR051058">
    <property type="entry name" value="GDSL_Est/Lipase"/>
</dbReference>
<comment type="caution">
    <text evidence="2">The sequence shown here is derived from an EMBL/GenBank/DDBJ whole genome shotgun (WGS) entry which is preliminary data.</text>
</comment>
<dbReference type="InterPro" id="IPR036514">
    <property type="entry name" value="SGNH_hydro_sf"/>
</dbReference>
<dbReference type="PANTHER" id="PTHR45648">
    <property type="entry name" value="GDSL LIPASE/ACYLHYDROLASE FAMILY PROTEIN (AFU_ORTHOLOGUE AFUA_4G14700)"/>
    <property type="match status" value="1"/>
</dbReference>
<evidence type="ECO:0000313" key="3">
    <source>
        <dbReference type="Proteomes" id="UP000238634"/>
    </source>
</evidence>
<dbReference type="OrthoDB" id="5292073at2"/>
<dbReference type="PROSITE" id="PS01098">
    <property type="entry name" value="LIPASE_GDSL_SER"/>
    <property type="match status" value="1"/>
</dbReference>
<dbReference type="PANTHER" id="PTHR45648:SF22">
    <property type="entry name" value="GDSL LIPASE_ACYLHYDROLASE FAMILY PROTEIN (AFU_ORTHOLOGUE AFUA_4G14700)"/>
    <property type="match status" value="1"/>
</dbReference>
<dbReference type="InterPro" id="IPR001087">
    <property type="entry name" value="GDSL"/>
</dbReference>
<keyword evidence="3" id="KW-1185">Reference proteome</keyword>
<dbReference type="Gene3D" id="3.40.50.1110">
    <property type="entry name" value="SGNH hydrolase"/>
    <property type="match status" value="1"/>
</dbReference>
<organism evidence="2 3">
    <name type="scientific">Phormidesmis priestleyi ULC007</name>
    <dbReference type="NCBI Taxonomy" id="1920490"/>
    <lineage>
        <taxon>Bacteria</taxon>
        <taxon>Bacillati</taxon>
        <taxon>Cyanobacteriota</taxon>
        <taxon>Cyanophyceae</taxon>
        <taxon>Leptolyngbyales</taxon>
        <taxon>Leptolyngbyaceae</taxon>
        <taxon>Phormidesmis</taxon>
    </lineage>
</organism>
<accession>A0A2T1DLG0</accession>
<reference evidence="2 3" key="2">
    <citation type="submission" date="2018-03" db="EMBL/GenBank/DDBJ databases">
        <title>The ancient ancestry and fast evolution of plastids.</title>
        <authorList>
            <person name="Moore K.R."/>
            <person name="Magnabosco C."/>
            <person name="Momper L."/>
            <person name="Gold D.A."/>
            <person name="Bosak T."/>
            <person name="Fournier G.P."/>
        </authorList>
    </citation>
    <scope>NUCLEOTIDE SEQUENCE [LARGE SCALE GENOMIC DNA]</scope>
    <source>
        <strain evidence="2 3">ULC007</strain>
    </source>
</reference>
<evidence type="ECO:0000313" key="2">
    <source>
        <dbReference type="EMBL" id="PSB21338.1"/>
    </source>
</evidence>
<dbReference type="SUPFAM" id="SSF52266">
    <property type="entry name" value="SGNH hydrolase"/>
    <property type="match status" value="1"/>
</dbReference>
<dbReference type="InterPro" id="IPR008265">
    <property type="entry name" value="Lipase_GDSL_AS"/>
</dbReference>
<dbReference type="EMBL" id="PVWG01000003">
    <property type="protein sequence ID" value="PSB21338.1"/>
    <property type="molecule type" value="Genomic_DNA"/>
</dbReference>
<dbReference type="AlphaFoldDB" id="A0A2T1DLG0"/>
<dbReference type="STRING" id="1920490.GCA_001895925_02214"/>
<name>A0A2T1DLG0_9CYAN</name>
<evidence type="ECO:0000256" key="1">
    <source>
        <dbReference type="ARBA" id="ARBA00022801"/>
    </source>
</evidence>
<reference evidence="2 3" key="1">
    <citation type="submission" date="2018-02" db="EMBL/GenBank/DDBJ databases">
        <authorList>
            <person name="Cohen D.B."/>
            <person name="Kent A.D."/>
        </authorList>
    </citation>
    <scope>NUCLEOTIDE SEQUENCE [LARGE SCALE GENOMIC DNA]</scope>
    <source>
        <strain evidence="2 3">ULC007</strain>
    </source>
</reference>
<keyword evidence="1" id="KW-0378">Hydrolase</keyword>
<proteinExistence type="predicted"/>
<dbReference type="GO" id="GO:0006629">
    <property type="term" value="P:lipid metabolic process"/>
    <property type="evidence" value="ECO:0007669"/>
    <property type="project" value="InterPro"/>
</dbReference>
<dbReference type="Pfam" id="PF00657">
    <property type="entry name" value="Lipase_GDSL"/>
    <property type="match status" value="1"/>
</dbReference>
<dbReference type="Proteomes" id="UP000238634">
    <property type="component" value="Unassembled WGS sequence"/>
</dbReference>
<protein>
    <submittedName>
        <fullName evidence="2">GDSL family lipase</fullName>
    </submittedName>
</protein>
<sequence length="280" mass="29654">MVVFATSPQNSGIKTQELARSINQIYVFGDSLSDTGTIYKATGGAYPPSPPYFQGRYSNGPVWVEHLASKLSLTLDRTTNFAAGGATTSAKGSYGVPGLLTQINGFTNAHAQADSQALYVVWAGANDYLQEATQPAIVVENVMQAIASLSKVGARKILVGNLPDLGQLPSTRNTSNSQALSAATQTHNLSLSQSLATASQKIGATVQIIQLDANTLYREAETHPSNFGFTNVTSGCLSSPDGCRQPDRFLFWDGIHPTAAAHRALGESAFSALQVERRSS</sequence>
<dbReference type="GO" id="GO:0016298">
    <property type="term" value="F:lipase activity"/>
    <property type="evidence" value="ECO:0007669"/>
    <property type="project" value="InterPro"/>
</dbReference>
<dbReference type="CDD" id="cd01846">
    <property type="entry name" value="fatty_acyltransferase_like"/>
    <property type="match status" value="1"/>
</dbReference>